<dbReference type="PROSITE" id="PS51186">
    <property type="entry name" value="GNAT"/>
    <property type="match status" value="1"/>
</dbReference>
<gene>
    <name evidence="4" type="ORF">VF724_08955</name>
</gene>
<comment type="caution">
    <text evidence="4">The sequence shown here is derived from an EMBL/GenBank/DDBJ whole genome shotgun (WGS) entry which is preliminary data.</text>
</comment>
<reference evidence="4" key="1">
    <citation type="submission" date="2023-12" db="EMBL/GenBank/DDBJ databases">
        <title>Fervidustalea candida gen. nov., sp. nov., a novel member of the family Paenibacillaceae isolated from a geothermal area.</title>
        <authorList>
            <person name="Li W.-J."/>
            <person name="Jiao J.-Y."/>
            <person name="Chen Y."/>
        </authorList>
    </citation>
    <scope>NUCLEOTIDE SEQUENCE</scope>
    <source>
        <strain evidence="4">SYSU GA230002</strain>
    </source>
</reference>
<dbReference type="InterPro" id="IPR016181">
    <property type="entry name" value="Acyl_CoA_acyltransferase"/>
</dbReference>
<dbReference type="CDD" id="cd04301">
    <property type="entry name" value="NAT_SF"/>
    <property type="match status" value="1"/>
</dbReference>
<dbReference type="RefSeq" id="WP_371753909.1">
    <property type="nucleotide sequence ID" value="NZ_JAYJLD010000010.1"/>
</dbReference>
<dbReference type="Proteomes" id="UP001310386">
    <property type="component" value="Unassembled WGS sequence"/>
</dbReference>
<name>A0ABU5ZJD3_9BACL</name>
<keyword evidence="1" id="KW-0808">Transferase</keyword>
<dbReference type="Gene3D" id="3.40.630.30">
    <property type="match status" value="1"/>
</dbReference>
<accession>A0ABU5ZJD3</accession>
<proteinExistence type="predicted"/>
<dbReference type="PANTHER" id="PTHR43877">
    <property type="entry name" value="AMINOALKYLPHOSPHONATE N-ACETYLTRANSFERASE-RELATED-RELATED"/>
    <property type="match status" value="1"/>
</dbReference>
<organism evidence="4 5">
    <name type="scientific">Ferviditalea candida</name>
    <dbReference type="NCBI Taxonomy" id="3108399"/>
    <lineage>
        <taxon>Bacteria</taxon>
        <taxon>Bacillati</taxon>
        <taxon>Bacillota</taxon>
        <taxon>Bacilli</taxon>
        <taxon>Bacillales</taxon>
        <taxon>Paenibacillaceae</taxon>
        <taxon>Ferviditalea</taxon>
    </lineage>
</organism>
<feature type="domain" description="N-acetyltransferase" evidence="3">
    <location>
        <begin position="4"/>
        <end position="157"/>
    </location>
</feature>
<dbReference type="InterPro" id="IPR050832">
    <property type="entry name" value="Bact_Acetyltransf"/>
</dbReference>
<evidence type="ECO:0000256" key="2">
    <source>
        <dbReference type="ARBA" id="ARBA00023315"/>
    </source>
</evidence>
<keyword evidence="5" id="KW-1185">Reference proteome</keyword>
<dbReference type="InterPro" id="IPR000182">
    <property type="entry name" value="GNAT_dom"/>
</dbReference>
<keyword evidence="2" id="KW-0012">Acyltransferase</keyword>
<dbReference type="Pfam" id="PF00583">
    <property type="entry name" value="Acetyltransf_1"/>
    <property type="match status" value="1"/>
</dbReference>
<evidence type="ECO:0000259" key="3">
    <source>
        <dbReference type="PROSITE" id="PS51186"/>
    </source>
</evidence>
<sequence>MSKLIVRYVQPIDIPKLIPLIIGYLQFYNRPVPPDEKIEEMIVRFLVHPDEGVQFAAAENGELKGFATLNYIWSTTRMQKIALLNDLYVDPEHRRKGAGEGLLNAALNQAKKENLPIMRLLTAEDNKAAQALYEKTGGKAPGWRVYDYDLSSWGGIG</sequence>
<protein>
    <submittedName>
        <fullName evidence="4">GNAT family N-acetyltransferase</fullName>
    </submittedName>
</protein>
<dbReference type="EMBL" id="JAYJLD010000010">
    <property type="protein sequence ID" value="MEB3101791.1"/>
    <property type="molecule type" value="Genomic_DNA"/>
</dbReference>
<dbReference type="SUPFAM" id="SSF55729">
    <property type="entry name" value="Acyl-CoA N-acyltransferases (Nat)"/>
    <property type="match status" value="1"/>
</dbReference>
<evidence type="ECO:0000313" key="4">
    <source>
        <dbReference type="EMBL" id="MEB3101791.1"/>
    </source>
</evidence>
<evidence type="ECO:0000313" key="5">
    <source>
        <dbReference type="Proteomes" id="UP001310386"/>
    </source>
</evidence>
<evidence type="ECO:0000256" key="1">
    <source>
        <dbReference type="ARBA" id="ARBA00022679"/>
    </source>
</evidence>